<protein>
    <submittedName>
        <fullName evidence="1">Uncharacterized protein</fullName>
    </submittedName>
</protein>
<gene>
    <name evidence="1" type="ORF">OU5_P0425</name>
</gene>
<keyword evidence="1" id="KW-0614">Plasmid</keyword>
<evidence type="ECO:0000313" key="2">
    <source>
        <dbReference type="Proteomes" id="UP000026913"/>
    </source>
</evidence>
<sequence>MPKRNADGAVLFVLPSLTSFIESFSKLPSHRSAKMQFSMFVALGLQITKG</sequence>
<proteinExistence type="predicted"/>
<dbReference type="HOGENOM" id="CLU_3121688_0_0_6"/>
<dbReference type="AlphaFoldDB" id="A0A024ELN4"/>
<name>A0A024ELN4_9PSED</name>
<accession>A0A024ELN4</accession>
<evidence type="ECO:0000313" key="1">
    <source>
        <dbReference type="EMBL" id="AHZ73677.1"/>
    </source>
</evidence>
<organism evidence="1 2">
    <name type="scientific">Pseudomonas mandelii JR-1</name>
    <dbReference type="NCBI Taxonomy" id="1147786"/>
    <lineage>
        <taxon>Bacteria</taxon>
        <taxon>Pseudomonadati</taxon>
        <taxon>Pseudomonadota</taxon>
        <taxon>Gammaproteobacteria</taxon>
        <taxon>Pseudomonadales</taxon>
        <taxon>Pseudomonadaceae</taxon>
        <taxon>Pseudomonas</taxon>
    </lineage>
</organism>
<dbReference type="Proteomes" id="UP000026913">
    <property type="component" value="Plasmid unnamed"/>
</dbReference>
<reference evidence="1 2" key="1">
    <citation type="journal article" date="2012" name="J. Bacteriol.">
        <title>Genome sequence of cold-adapted Pseudomonas mandelii strain JR-1.</title>
        <authorList>
            <person name="Jang S.H."/>
            <person name="Kim J."/>
            <person name="Kim J."/>
            <person name="Hong S."/>
            <person name="Lee C."/>
        </authorList>
    </citation>
    <scope>NUCLEOTIDE SEQUENCE [LARGE SCALE GENOMIC DNA]</scope>
    <source>
        <strain evidence="1 2">JR-1</strain>
        <plasmid evidence="2">Plasmid</plasmid>
    </source>
</reference>
<geneLocation type="plasmid" evidence="2"/>
<dbReference type="EMBL" id="CP005961">
    <property type="protein sequence ID" value="AHZ73677.1"/>
    <property type="molecule type" value="Genomic_DNA"/>
</dbReference>
<dbReference type="KEGG" id="pman:OU5_P0425"/>